<organism evidence="4 5">
    <name type="scientific">Isobaculum melis</name>
    <dbReference type="NCBI Taxonomy" id="142588"/>
    <lineage>
        <taxon>Bacteria</taxon>
        <taxon>Bacillati</taxon>
        <taxon>Bacillota</taxon>
        <taxon>Bacilli</taxon>
        <taxon>Lactobacillales</taxon>
        <taxon>Carnobacteriaceae</taxon>
        <taxon>Isobaculum</taxon>
    </lineage>
</organism>
<dbReference type="InterPro" id="IPR040452">
    <property type="entry name" value="SfsA_C"/>
</dbReference>
<dbReference type="NCBIfam" id="TIGR00230">
    <property type="entry name" value="sfsA"/>
    <property type="match status" value="1"/>
</dbReference>
<dbReference type="PANTHER" id="PTHR30545:SF2">
    <property type="entry name" value="SUGAR FERMENTATION STIMULATION PROTEIN A"/>
    <property type="match status" value="1"/>
</dbReference>
<evidence type="ECO:0000313" key="5">
    <source>
        <dbReference type="Proteomes" id="UP000198948"/>
    </source>
</evidence>
<dbReference type="Pfam" id="PF03749">
    <property type="entry name" value="SfsA"/>
    <property type="match status" value="1"/>
</dbReference>
<proteinExistence type="inferred from homology"/>
<gene>
    <name evidence="1" type="primary">sfsA</name>
    <name evidence="4" type="ORF">SAMN04488559_1188</name>
</gene>
<reference evidence="4 5" key="1">
    <citation type="submission" date="2016-10" db="EMBL/GenBank/DDBJ databases">
        <authorList>
            <person name="de Groot N.N."/>
        </authorList>
    </citation>
    <scope>NUCLEOTIDE SEQUENCE [LARGE SCALE GENOMIC DNA]</scope>
    <source>
        <strain evidence="4 5">DSM 13760</strain>
    </source>
</reference>
<dbReference type="Pfam" id="PF17746">
    <property type="entry name" value="SfsA_N"/>
    <property type="match status" value="1"/>
</dbReference>
<evidence type="ECO:0000313" key="4">
    <source>
        <dbReference type="EMBL" id="SES02070.1"/>
    </source>
</evidence>
<dbReference type="STRING" id="142588.SAMN04488559_1188"/>
<comment type="similarity">
    <text evidence="1">Belongs to the SfsA family.</text>
</comment>
<dbReference type="EMBL" id="FOHA01000018">
    <property type="protein sequence ID" value="SES02070.1"/>
    <property type="molecule type" value="Genomic_DNA"/>
</dbReference>
<dbReference type="InterPro" id="IPR041465">
    <property type="entry name" value="SfsA_N"/>
</dbReference>
<name>A0A1H9TXF6_9LACT</name>
<evidence type="ECO:0000256" key="1">
    <source>
        <dbReference type="HAMAP-Rule" id="MF_00095"/>
    </source>
</evidence>
<dbReference type="AlphaFoldDB" id="A0A1H9TXF6"/>
<protein>
    <recommendedName>
        <fullName evidence="1">Sugar fermentation stimulation protein homolog</fullName>
    </recommendedName>
</protein>
<evidence type="ECO:0000259" key="3">
    <source>
        <dbReference type="Pfam" id="PF17746"/>
    </source>
</evidence>
<dbReference type="RefSeq" id="WP_092653496.1">
    <property type="nucleotide sequence ID" value="NZ_FOHA01000018.1"/>
</dbReference>
<dbReference type="InterPro" id="IPR005224">
    <property type="entry name" value="SfsA"/>
</dbReference>
<dbReference type="HAMAP" id="MF_00095">
    <property type="entry name" value="SfsA"/>
    <property type="match status" value="1"/>
</dbReference>
<keyword evidence="5" id="KW-1185">Reference proteome</keyword>
<dbReference type="PANTHER" id="PTHR30545">
    <property type="entry name" value="SUGAR FERMENTATION STIMULATION PROTEIN A"/>
    <property type="match status" value="1"/>
</dbReference>
<evidence type="ECO:0000259" key="2">
    <source>
        <dbReference type="Pfam" id="PF03749"/>
    </source>
</evidence>
<feature type="domain" description="SfsA N-terminal OB" evidence="3">
    <location>
        <begin position="13"/>
        <end position="78"/>
    </location>
</feature>
<accession>A0A1H9TXF6</accession>
<sequence length="232" mass="25859">MVQYGQVVSATFIERPNRFVAICEVNGQAETVHVKNTGRCKELLIPGVEVFLEEANATTRKTKYDLIAVMKKGQLINIDSQVPNKIFAEAIKKTPTLPTLKGNIQVLQKEVTYGQSRFDFYFETDQAEKGFVEIKGMTLEENGVVSFPDAPTLRGLKHVNELGLAMTEGYLGFVVFIVQMNQATYATINENMQPALKLAIQTMMAEGLQVLAYTCEVLEDRISLAEAIPFKI</sequence>
<dbReference type="Gene3D" id="2.40.50.580">
    <property type="match status" value="1"/>
</dbReference>
<feature type="domain" description="Sugar fermentation stimulation protein C-terminal" evidence="2">
    <location>
        <begin position="81"/>
        <end position="219"/>
    </location>
</feature>
<dbReference type="Gene3D" id="3.40.1350.60">
    <property type="match status" value="1"/>
</dbReference>
<dbReference type="Proteomes" id="UP000198948">
    <property type="component" value="Unassembled WGS sequence"/>
</dbReference>
<dbReference type="FunFam" id="2.40.50.580:FF:000002">
    <property type="entry name" value="Sugar fermentation stimulation protein homolog"/>
    <property type="match status" value="1"/>
</dbReference>
<dbReference type="GO" id="GO:0003677">
    <property type="term" value="F:DNA binding"/>
    <property type="evidence" value="ECO:0007669"/>
    <property type="project" value="InterPro"/>
</dbReference>
<dbReference type="OrthoDB" id="9802365at2"/>
<dbReference type="CDD" id="cd22359">
    <property type="entry name" value="SfsA-like_bacterial"/>
    <property type="match status" value="1"/>
</dbReference>